<keyword evidence="1" id="KW-0677">Repeat</keyword>
<dbReference type="EMBL" id="JAWDJR010000002">
    <property type="protein sequence ID" value="KAK9979604.1"/>
    <property type="molecule type" value="Genomic_DNA"/>
</dbReference>
<evidence type="ECO:0000256" key="2">
    <source>
        <dbReference type="SAM" id="SignalP"/>
    </source>
</evidence>
<dbReference type="InterPro" id="IPR001156">
    <property type="entry name" value="Transferrin-like_dom"/>
</dbReference>
<evidence type="ECO:0000313" key="5">
    <source>
        <dbReference type="Proteomes" id="UP001479290"/>
    </source>
</evidence>
<organism evidence="4 5">
    <name type="scientific">Culter alburnus</name>
    <name type="common">Topmouth culter</name>
    <dbReference type="NCBI Taxonomy" id="194366"/>
    <lineage>
        <taxon>Eukaryota</taxon>
        <taxon>Metazoa</taxon>
        <taxon>Chordata</taxon>
        <taxon>Craniata</taxon>
        <taxon>Vertebrata</taxon>
        <taxon>Euteleostomi</taxon>
        <taxon>Actinopterygii</taxon>
        <taxon>Neopterygii</taxon>
        <taxon>Teleostei</taxon>
        <taxon>Ostariophysi</taxon>
        <taxon>Cypriniformes</taxon>
        <taxon>Xenocyprididae</taxon>
        <taxon>Xenocypridinae</taxon>
        <taxon>Culter</taxon>
    </lineage>
</organism>
<dbReference type="PRINTS" id="PR00422">
    <property type="entry name" value="TRANSFERRIN"/>
</dbReference>
<protein>
    <recommendedName>
        <fullName evidence="3">Transferrin-like domain-containing protein</fullName>
    </recommendedName>
</protein>
<gene>
    <name evidence="4" type="ORF">ABG768_013026</name>
</gene>
<dbReference type="PANTHER" id="PTHR11485">
    <property type="entry name" value="TRANSFERRIN"/>
    <property type="match status" value="1"/>
</dbReference>
<reference evidence="4 5" key="1">
    <citation type="submission" date="2024-05" db="EMBL/GenBank/DDBJ databases">
        <title>A high-quality chromosomal-level genome assembly of Topmouth culter (Culter alburnus).</title>
        <authorList>
            <person name="Zhao H."/>
        </authorList>
    </citation>
    <scope>NUCLEOTIDE SEQUENCE [LARGE SCALE GENOMIC DNA]</scope>
    <source>
        <strain evidence="4">CATC2023</strain>
        <tissue evidence="4">Muscle</tissue>
    </source>
</reference>
<evidence type="ECO:0000313" key="4">
    <source>
        <dbReference type="EMBL" id="KAK9979604.1"/>
    </source>
</evidence>
<dbReference type="SUPFAM" id="SSF53850">
    <property type="entry name" value="Periplasmic binding protein-like II"/>
    <property type="match status" value="1"/>
</dbReference>
<dbReference type="SMART" id="SM00094">
    <property type="entry name" value="TR_FER"/>
    <property type="match status" value="1"/>
</dbReference>
<name>A0AAW2B3S1_CULAL</name>
<dbReference type="InterPro" id="IPR018195">
    <property type="entry name" value="Transferrin_Fe_BS"/>
</dbReference>
<dbReference type="GO" id="GO:0005615">
    <property type="term" value="C:extracellular space"/>
    <property type="evidence" value="ECO:0007669"/>
    <property type="project" value="TreeGrafter"/>
</dbReference>
<dbReference type="AlphaFoldDB" id="A0AAW2B3S1"/>
<dbReference type="Gene3D" id="3.40.190.10">
    <property type="entry name" value="Periplasmic binding protein-like II"/>
    <property type="match status" value="2"/>
</dbReference>
<dbReference type="GO" id="GO:0005769">
    <property type="term" value="C:early endosome"/>
    <property type="evidence" value="ECO:0007669"/>
    <property type="project" value="TreeGrafter"/>
</dbReference>
<evidence type="ECO:0000256" key="1">
    <source>
        <dbReference type="ARBA" id="ARBA00022737"/>
    </source>
</evidence>
<keyword evidence="2" id="KW-0732">Signal</keyword>
<dbReference type="GO" id="GO:0055037">
    <property type="term" value="C:recycling endosome"/>
    <property type="evidence" value="ECO:0007669"/>
    <property type="project" value="TreeGrafter"/>
</dbReference>
<sequence length="208" mass="22483">MNILLLSLLGCLAVALPSASAQKVKWCVKTPKELKKCEHLKTKSPDLDCHLRSSLTECMRSIKDGETDAVTADGQNVYTGGLRPYELHPIISERNNKECCYAVAVVKSDTNFNIKELSGKTSCHSCHQSIGGWNIPIGTLVANKQISWAPSDMTLENAVSQFFSGSCIPGISKDTYPNLCQACKGDCSCSKGGEDFSGGEGAFQYDPH</sequence>
<dbReference type="GO" id="GO:0019731">
    <property type="term" value="P:antibacterial humoral response"/>
    <property type="evidence" value="ECO:0007669"/>
    <property type="project" value="TreeGrafter"/>
</dbReference>
<proteinExistence type="predicted"/>
<keyword evidence="5" id="KW-1185">Reference proteome</keyword>
<accession>A0AAW2B3S1</accession>
<dbReference type="Proteomes" id="UP001479290">
    <property type="component" value="Unassembled WGS sequence"/>
</dbReference>
<dbReference type="GO" id="GO:0046872">
    <property type="term" value="F:metal ion binding"/>
    <property type="evidence" value="ECO:0007669"/>
    <property type="project" value="UniProtKB-KW"/>
</dbReference>
<dbReference type="GO" id="GO:0005886">
    <property type="term" value="C:plasma membrane"/>
    <property type="evidence" value="ECO:0007669"/>
    <property type="project" value="TreeGrafter"/>
</dbReference>
<feature type="chain" id="PRO_5043418962" description="Transferrin-like domain-containing protein" evidence="2">
    <location>
        <begin position="22"/>
        <end position="208"/>
    </location>
</feature>
<feature type="signal peptide" evidence="2">
    <location>
        <begin position="1"/>
        <end position="21"/>
    </location>
</feature>
<evidence type="ECO:0000259" key="3">
    <source>
        <dbReference type="PROSITE" id="PS51408"/>
    </source>
</evidence>
<dbReference type="GO" id="GO:0006826">
    <property type="term" value="P:iron ion transport"/>
    <property type="evidence" value="ECO:0007669"/>
    <property type="project" value="UniProtKB-KW"/>
</dbReference>
<dbReference type="Pfam" id="PF00405">
    <property type="entry name" value="Transferrin"/>
    <property type="match status" value="1"/>
</dbReference>
<feature type="domain" description="Transferrin-like" evidence="3">
    <location>
        <begin position="24"/>
        <end position="208"/>
    </location>
</feature>
<dbReference type="PROSITE" id="PS00205">
    <property type="entry name" value="TRANSFERRIN_LIKE_1"/>
    <property type="match status" value="1"/>
</dbReference>
<dbReference type="PROSITE" id="PS51408">
    <property type="entry name" value="TRANSFERRIN_LIKE_4"/>
    <property type="match status" value="1"/>
</dbReference>
<dbReference type="PANTHER" id="PTHR11485:SF29">
    <property type="entry name" value="TRANSFERRIN 2"/>
    <property type="match status" value="1"/>
</dbReference>
<comment type="caution">
    <text evidence="4">The sequence shown here is derived from an EMBL/GenBank/DDBJ whole genome shotgun (WGS) entry which is preliminary data.</text>
</comment>